<keyword evidence="2" id="KW-1185">Reference proteome</keyword>
<organism evidence="1 2">
    <name type="scientific">Thermococcus litoralis (strain ATCC 51850 / DSM 5473 / JCM 8560 / NS-C)</name>
    <dbReference type="NCBI Taxonomy" id="523849"/>
    <lineage>
        <taxon>Archaea</taxon>
        <taxon>Methanobacteriati</taxon>
        <taxon>Methanobacteriota</taxon>
        <taxon>Thermococci</taxon>
        <taxon>Thermococcales</taxon>
        <taxon>Thermococcaceae</taxon>
        <taxon>Thermococcus</taxon>
    </lineage>
</organism>
<evidence type="ECO:0000313" key="2">
    <source>
        <dbReference type="Proteomes" id="UP000015502"/>
    </source>
</evidence>
<dbReference type="STRING" id="523849.OCC_13096"/>
<dbReference type="EMBL" id="CP006670">
    <property type="protein sequence ID" value="EHR77412.1"/>
    <property type="molecule type" value="Genomic_DNA"/>
</dbReference>
<sequence length="213" mass="24340">MTKARVKLWYTLPDTSYLRKAVLSSLLDAVETYSESVKEGDEEDFSKLLGDIVLRGFEYEVRYGLKIEDVELIAPAIGNLLHFLEDVALSLVYVKKGENGIKSLSAFPLDVNPLKTVDIERSMFSNDSLKLLFGTFEPKRTYFLHKQGNVLEIKSSDDNTTIHINADEYVDNIKNDLVSGIYNVEEILKMHTLLGVLRTRIQWLKVMTRYALK</sequence>
<dbReference type="KEGG" id="tlt:OCC_13096"/>
<evidence type="ECO:0000313" key="1">
    <source>
        <dbReference type="EMBL" id="EHR77412.1"/>
    </source>
</evidence>
<gene>
    <name evidence="1" type="ORF">OCC_13096</name>
</gene>
<name>H3ZRK6_THELN</name>
<dbReference type="RefSeq" id="WP_004070239.1">
    <property type="nucleotide sequence ID" value="NC_022084.1"/>
</dbReference>
<dbReference type="HOGENOM" id="CLU_1292092_0_0_2"/>
<dbReference type="PaxDb" id="523849-OCC_13096"/>
<proteinExistence type="predicted"/>
<dbReference type="OrthoDB" id="95934at2157"/>
<accession>H3ZRK6</accession>
<dbReference type="Proteomes" id="UP000015502">
    <property type="component" value="Chromosome"/>
</dbReference>
<dbReference type="AlphaFoldDB" id="H3ZRK6"/>
<dbReference type="GeneID" id="16549803"/>
<protein>
    <submittedName>
        <fullName evidence="1">Uncharacterized protein</fullName>
    </submittedName>
</protein>
<reference evidence="1 2" key="1">
    <citation type="journal article" date="2012" name="J. Bacteriol.">
        <title>Genome sequence of the model hyperthermophilic archaeon Thermococcus litoralis NS-C.</title>
        <authorList>
            <person name="Gardner A.F."/>
            <person name="Kumar S."/>
            <person name="Perler F.B."/>
        </authorList>
    </citation>
    <scope>NUCLEOTIDE SEQUENCE [LARGE SCALE GENOMIC DNA]</scope>
    <source>
        <strain evidence="2">ATCC 51850 / DSM 5473 / JCM 8560 / NS-C</strain>
    </source>
</reference>